<dbReference type="InterPro" id="IPR051791">
    <property type="entry name" value="Pra-immunoreactive"/>
</dbReference>
<dbReference type="RefSeq" id="WP_171675388.1">
    <property type="nucleotide sequence ID" value="NZ_BAAAGT010000004.1"/>
</dbReference>
<dbReference type="InterPro" id="IPR018929">
    <property type="entry name" value="DUF2510"/>
</dbReference>
<evidence type="ECO:0000256" key="7">
    <source>
        <dbReference type="SAM" id="Phobius"/>
    </source>
</evidence>
<dbReference type="EMBL" id="JABJRC010000005">
    <property type="protein sequence ID" value="NOL42904.1"/>
    <property type="molecule type" value="Genomic_DNA"/>
</dbReference>
<feature type="compositionally biased region" description="Low complexity" evidence="6">
    <location>
        <begin position="58"/>
        <end position="84"/>
    </location>
</feature>
<evidence type="ECO:0000313" key="11">
    <source>
        <dbReference type="EMBL" id="NOL42904.1"/>
    </source>
</evidence>
<evidence type="ECO:0000256" key="2">
    <source>
        <dbReference type="ARBA" id="ARBA00022475"/>
    </source>
</evidence>
<evidence type="ECO:0000256" key="5">
    <source>
        <dbReference type="ARBA" id="ARBA00023136"/>
    </source>
</evidence>
<feature type="transmembrane region" description="Helical" evidence="7">
    <location>
        <begin position="190"/>
        <end position="210"/>
    </location>
</feature>
<evidence type="ECO:0000313" key="13">
    <source>
        <dbReference type="Proteomes" id="UP000553957"/>
    </source>
</evidence>
<dbReference type="GO" id="GO:0005886">
    <property type="term" value="C:plasma membrane"/>
    <property type="evidence" value="ECO:0007669"/>
    <property type="project" value="UniProtKB-SubCell"/>
</dbReference>
<gene>
    <name evidence="10" type="ORF">HNR71_002074</name>
    <name evidence="11" type="ORF">HPO96_21900</name>
</gene>
<dbReference type="Proteomes" id="UP000553957">
    <property type="component" value="Unassembled WGS sequence"/>
</dbReference>
<dbReference type="EMBL" id="JACHKF010000001">
    <property type="protein sequence ID" value="MBB6566437.1"/>
    <property type="molecule type" value="Genomic_DNA"/>
</dbReference>
<evidence type="ECO:0000256" key="4">
    <source>
        <dbReference type="ARBA" id="ARBA00022989"/>
    </source>
</evidence>
<comment type="caution">
    <text evidence="11">The sequence shown here is derived from an EMBL/GenBank/DDBJ whole genome shotgun (WGS) entry which is preliminary data.</text>
</comment>
<dbReference type="Proteomes" id="UP000534306">
    <property type="component" value="Unassembled WGS sequence"/>
</dbReference>
<feature type="domain" description="RDD" evidence="8">
    <location>
        <begin position="125"/>
        <end position="287"/>
    </location>
</feature>
<evidence type="ECO:0000259" key="8">
    <source>
        <dbReference type="Pfam" id="PF06271"/>
    </source>
</evidence>
<organism evidence="11 12">
    <name type="scientific">Kribbella sandramycini</name>
    <dbReference type="NCBI Taxonomy" id="60450"/>
    <lineage>
        <taxon>Bacteria</taxon>
        <taxon>Bacillati</taxon>
        <taxon>Actinomycetota</taxon>
        <taxon>Actinomycetes</taxon>
        <taxon>Propionibacteriales</taxon>
        <taxon>Kribbellaceae</taxon>
        <taxon>Kribbella</taxon>
    </lineage>
</organism>
<evidence type="ECO:0000256" key="3">
    <source>
        <dbReference type="ARBA" id="ARBA00022692"/>
    </source>
</evidence>
<comment type="subcellular location">
    <subcellularLocation>
        <location evidence="1">Cell membrane</location>
        <topology evidence="1">Multi-pass membrane protein</topology>
    </subcellularLocation>
</comment>
<keyword evidence="2" id="KW-1003">Cell membrane</keyword>
<evidence type="ECO:0000313" key="10">
    <source>
        <dbReference type="EMBL" id="MBB6566437.1"/>
    </source>
</evidence>
<evidence type="ECO:0000259" key="9">
    <source>
        <dbReference type="Pfam" id="PF10708"/>
    </source>
</evidence>
<dbReference type="Pfam" id="PF06271">
    <property type="entry name" value="RDD"/>
    <property type="match status" value="1"/>
</dbReference>
<keyword evidence="12" id="KW-1185">Reference proteome</keyword>
<dbReference type="Pfam" id="PF10708">
    <property type="entry name" value="DUF2510"/>
    <property type="match status" value="1"/>
</dbReference>
<accession>A0A7Y4P299</accession>
<sequence>MSFQAGWYDDPENQSQQRYWDGNAWTDRRRPKYGQPAPERPQDGQSVQHGQVFGGAGQQAQQPFGQPQQPYGQPQQGQQQHGQQYGQGQGFQGGYQPYPQQAAVGYGAPGQNPNRVVTPDGQPLSGWWRRVFAYIIDSILSGLIALVFSGYFVWKFLQWAMDFYRPLFEEAARGGNPVAPTTLPAEAYKWIIPASLISLAVQFAYQYFFLTKAGATPGKMLLSIAVRQRGSRGYLPPAVAAKRVGFYLGVNVVSAIPLLGQLVFIIILLDWFWPLWDDKKQALHDKWPGTQVVRT</sequence>
<evidence type="ECO:0000313" key="12">
    <source>
        <dbReference type="Proteomes" id="UP000534306"/>
    </source>
</evidence>
<feature type="transmembrane region" description="Helical" evidence="7">
    <location>
        <begin position="131"/>
        <end position="154"/>
    </location>
</feature>
<reference evidence="10 13" key="2">
    <citation type="submission" date="2020-08" db="EMBL/GenBank/DDBJ databases">
        <title>Sequencing the genomes of 1000 actinobacteria strains.</title>
        <authorList>
            <person name="Klenk H.-P."/>
        </authorList>
    </citation>
    <scope>NUCLEOTIDE SEQUENCE [LARGE SCALE GENOMIC DNA]</scope>
    <source>
        <strain evidence="10 13">DSM 15626</strain>
    </source>
</reference>
<dbReference type="InterPro" id="IPR010432">
    <property type="entry name" value="RDD"/>
</dbReference>
<evidence type="ECO:0000256" key="1">
    <source>
        <dbReference type="ARBA" id="ARBA00004651"/>
    </source>
</evidence>
<proteinExistence type="predicted"/>
<dbReference type="PANTHER" id="PTHR36115">
    <property type="entry name" value="PROLINE-RICH ANTIGEN HOMOLOG-RELATED"/>
    <property type="match status" value="1"/>
</dbReference>
<reference evidence="11 12" key="1">
    <citation type="submission" date="2020-05" db="EMBL/GenBank/DDBJ databases">
        <title>Genome sequence of Kribbella sandramycini ATCC 39419.</title>
        <authorList>
            <person name="Maclea K.S."/>
            <person name="Fair J.L."/>
        </authorList>
    </citation>
    <scope>NUCLEOTIDE SEQUENCE [LARGE SCALE GENOMIC DNA]</scope>
    <source>
        <strain evidence="11 12">ATCC 39419</strain>
    </source>
</reference>
<protein>
    <submittedName>
        <fullName evidence="10">Putative RDD family membrane protein YckC</fullName>
    </submittedName>
    <submittedName>
        <fullName evidence="11">RDD family protein</fullName>
    </submittedName>
</protein>
<dbReference type="AlphaFoldDB" id="A0A7Y4P299"/>
<name>A0A7Y4P299_9ACTN</name>
<keyword evidence="4 7" id="KW-1133">Transmembrane helix</keyword>
<feature type="domain" description="DUF2510" evidence="9">
    <location>
        <begin position="5"/>
        <end position="37"/>
    </location>
</feature>
<feature type="region of interest" description="Disordered" evidence="6">
    <location>
        <begin position="1"/>
        <end position="92"/>
    </location>
</feature>
<keyword evidence="3 7" id="KW-0812">Transmembrane</keyword>
<evidence type="ECO:0000256" key="6">
    <source>
        <dbReference type="SAM" id="MobiDB-lite"/>
    </source>
</evidence>
<keyword evidence="5 7" id="KW-0472">Membrane</keyword>
<feature type="transmembrane region" description="Helical" evidence="7">
    <location>
        <begin position="244"/>
        <end position="269"/>
    </location>
</feature>